<comment type="caution">
    <text evidence="2">The sequence shown here is derived from an EMBL/GenBank/DDBJ whole genome shotgun (WGS) entry which is preliminary data.</text>
</comment>
<evidence type="ECO:0000259" key="1">
    <source>
        <dbReference type="Pfam" id="PF05658"/>
    </source>
</evidence>
<reference evidence="2 3" key="1">
    <citation type="submission" date="2024-09" db="EMBL/GenBank/DDBJ databases">
        <authorList>
            <person name="Sun Q."/>
            <person name="Mori K."/>
        </authorList>
    </citation>
    <scope>NUCLEOTIDE SEQUENCE [LARGE SCALE GENOMIC DNA]</scope>
    <source>
        <strain evidence="2 3">CECT 8300</strain>
    </source>
</reference>
<dbReference type="Gene3D" id="2.150.10.10">
    <property type="entry name" value="Serralysin-like metalloprotease, C-terminal"/>
    <property type="match status" value="1"/>
</dbReference>
<dbReference type="RefSeq" id="WP_377879460.1">
    <property type="nucleotide sequence ID" value="NZ_JBHMFA010000011.1"/>
</dbReference>
<proteinExistence type="predicted"/>
<dbReference type="InterPro" id="IPR008640">
    <property type="entry name" value="Adhesin_Head_dom"/>
</dbReference>
<protein>
    <recommendedName>
        <fullName evidence="1">Trimeric autotransporter adhesin YadA-like head domain-containing protein</fullName>
    </recommendedName>
</protein>
<organism evidence="2 3">
    <name type="scientific">Algibacter miyuki</name>
    <dbReference type="NCBI Taxonomy" id="1306933"/>
    <lineage>
        <taxon>Bacteria</taxon>
        <taxon>Pseudomonadati</taxon>
        <taxon>Bacteroidota</taxon>
        <taxon>Flavobacteriia</taxon>
        <taxon>Flavobacteriales</taxon>
        <taxon>Flavobacteriaceae</taxon>
        <taxon>Algibacter</taxon>
    </lineage>
</organism>
<accession>A0ABV5H2L3</accession>
<gene>
    <name evidence="2" type="ORF">ACFFU1_14610</name>
</gene>
<dbReference type="InterPro" id="IPR011049">
    <property type="entry name" value="Serralysin-like_metalloprot_C"/>
</dbReference>
<keyword evidence="3" id="KW-1185">Reference proteome</keyword>
<feature type="domain" description="Trimeric autotransporter adhesin YadA-like head" evidence="1">
    <location>
        <begin position="804"/>
        <end position="824"/>
    </location>
</feature>
<dbReference type="EMBL" id="JBHMFA010000011">
    <property type="protein sequence ID" value="MFB9106132.1"/>
    <property type="molecule type" value="Genomic_DNA"/>
</dbReference>
<name>A0ABV5H2L3_9FLAO</name>
<dbReference type="Proteomes" id="UP001589590">
    <property type="component" value="Unassembled WGS sequence"/>
</dbReference>
<feature type="domain" description="Trimeric autotransporter adhesin YadA-like head" evidence="1">
    <location>
        <begin position="844"/>
        <end position="869"/>
    </location>
</feature>
<sequence>TETIVDIPASVVNQFENIVNEGPVTINGETFNTIEEYIENIVATNETVTTLVDNTDGTYTYTSEDGTETIVDVPASVVNQFENIVNEGPVTINGETFNTIEEYIENIVTTNETVTTLVDNTDGTYTYTSEDGTETIVDVPASVVNQFENIVNEGPVTINGETFNTIEEYIENIVATNETVTTLVDNTDGTYTYTSEDGTETIVDIPASVVNQFENIVNEGPVTINGETFNTIEEYIENIVTTNETVTTLVDNTDGTYTYTSEDGTETIVDIPASVVNQFENIVNEGPVTINGETFNTIEEYIENIVATNETVTTLVDNTDGTYTYTSEDGTETIVDIPASVVNQFENIVNEGPVTINGETFNTIEEYIENIVTTNETVTTLVDNTDGTYTYTSEDGTETIVDIPASVVNQFENIVNEGPVTINGETFNTIEEYIENIVATNETVTTLVDNTDGTYTYTSEDGTETIVDIPASVVNQFENIVNEGPVTINGETFNTIEEYIENIVATNETVTTLVDNTDGTYTYTSEDGTETIVDIPASVVNQFENIVNEGPVTINGETFNTIEEYIENIVATNETVTTLVDNTDGTYTYTSEDGTETIVDIPASVVNQFENIVNEGPVTINGETFNTIEEYIENIVATNETNTALAITNGELVYTNENADNANVNLISGDTDNAIVVGADGALFVPEVEGNTSEVTQVVTTGNAIATHDDGTGNTVDVLETVTTFNDTDGDGIFTYTSEDGTETEVAGKEPWFNQDTGIQATLNTQNIYQTGNVAIQKDENFDGTALDVQGAVRGGNDPKGSVGAYSAAFGHQNIASGAQAVALVNKSEATGNSSFAAGNVAKASGLYSIALGSQSEALENYSIVMGTGLIADDTNETVLGKYNADNASLDAVFQIGNGSNEGSRSNALTILKNGNIGTDTAIDATEKLDIGSGNVRVRDINTNIGAATDNVVVADANGVLKTISAVSLETTASNGTNIDVTTGDVQLGGNLIKGTTITQNGNEFEIETGGSNLVISGLDKTKVQDYTGNKEQHLLAVDANNQVTALKAAMPKFFYMPSVMVPTAESHLGQTGVTYNNTSRTGTIDLYAIYAAQFGSPVISSEAVALPVLPANELVYHVTYATPDVFTITGLTTTGMLTYTVSATASPNVGTFMNIVFSVKED</sequence>
<dbReference type="CDD" id="cd12820">
    <property type="entry name" value="LbR_YadA-like"/>
    <property type="match status" value="1"/>
</dbReference>
<dbReference type="SUPFAM" id="SSF101967">
    <property type="entry name" value="Adhesin YadA, collagen-binding domain"/>
    <property type="match status" value="1"/>
</dbReference>
<feature type="non-terminal residue" evidence="2">
    <location>
        <position position="1"/>
    </location>
</feature>
<evidence type="ECO:0000313" key="3">
    <source>
        <dbReference type="Proteomes" id="UP001589590"/>
    </source>
</evidence>
<evidence type="ECO:0000313" key="2">
    <source>
        <dbReference type="EMBL" id="MFB9106132.1"/>
    </source>
</evidence>
<dbReference type="Pfam" id="PF05658">
    <property type="entry name" value="YadA_head"/>
    <property type="match status" value="2"/>
</dbReference>